<evidence type="ECO:0000256" key="5">
    <source>
        <dbReference type="PROSITE-ProRule" id="PRU01091"/>
    </source>
</evidence>
<evidence type="ECO:0000259" key="6">
    <source>
        <dbReference type="PROSITE" id="PS51755"/>
    </source>
</evidence>
<gene>
    <name evidence="7" type="ORF">ACFPCV_27960</name>
</gene>
<dbReference type="InterPro" id="IPR051677">
    <property type="entry name" value="AfsR-DnrI-RedD_regulator"/>
</dbReference>
<dbReference type="Pfam" id="PF03704">
    <property type="entry name" value="BTAD"/>
    <property type="match status" value="1"/>
</dbReference>
<proteinExistence type="inferred from homology"/>
<dbReference type="PANTHER" id="PTHR35807">
    <property type="entry name" value="TRANSCRIPTIONAL REGULATOR REDD-RELATED"/>
    <property type="match status" value="1"/>
</dbReference>
<reference evidence="8" key="1">
    <citation type="journal article" date="2019" name="Int. J. Syst. Evol. Microbiol.">
        <title>The Global Catalogue of Microorganisms (GCM) 10K type strain sequencing project: providing services to taxonomists for standard genome sequencing and annotation.</title>
        <authorList>
            <consortium name="The Broad Institute Genomics Platform"/>
            <consortium name="The Broad Institute Genome Sequencing Center for Infectious Disease"/>
            <person name="Wu L."/>
            <person name="Ma J."/>
        </authorList>
    </citation>
    <scope>NUCLEOTIDE SEQUENCE [LARGE SCALE GENOMIC DNA]</scope>
    <source>
        <strain evidence="8">ZS-22-S1</strain>
    </source>
</reference>
<dbReference type="SMART" id="SM01043">
    <property type="entry name" value="BTAD"/>
    <property type="match status" value="1"/>
</dbReference>
<keyword evidence="2" id="KW-0805">Transcription regulation</keyword>
<accession>A0ABV9SA85</accession>
<comment type="caution">
    <text evidence="7">The sequence shown here is derived from an EMBL/GenBank/DDBJ whole genome shotgun (WGS) entry which is preliminary data.</text>
</comment>
<evidence type="ECO:0000256" key="1">
    <source>
        <dbReference type="ARBA" id="ARBA00005820"/>
    </source>
</evidence>
<dbReference type="SUPFAM" id="SSF48452">
    <property type="entry name" value="TPR-like"/>
    <property type="match status" value="1"/>
</dbReference>
<evidence type="ECO:0000256" key="3">
    <source>
        <dbReference type="ARBA" id="ARBA00023125"/>
    </source>
</evidence>
<dbReference type="Proteomes" id="UP001595859">
    <property type="component" value="Unassembled WGS sequence"/>
</dbReference>
<dbReference type="PANTHER" id="PTHR35807:SF1">
    <property type="entry name" value="TRANSCRIPTIONAL REGULATOR REDD"/>
    <property type="match status" value="1"/>
</dbReference>
<sequence length="262" mass="28473">MLGPLEMWINGKPVRIGGRKAEKTLGALAIDTDNTMSFTQLVDVLWDDEPPASAIRQVQNTVSALRRTLAGAGVDDADEVITTVGRCYRLDRGRVAVDLDVARTWAAKARTALATGDLVAAADYFRRTIDVARGPALAGIGSHTLSAASLRLDEQHLGACELWADVELRLGRYREVIGELTALVSQHPLRERFVAQLMLALHHTGRAAEALDGYRRLRNRLSDEIGLDPGAELQDLHSAILRGDVDLVPESVTVLTGVDGRR</sequence>
<dbReference type="SUPFAM" id="SSF46894">
    <property type="entry name" value="C-terminal effector domain of the bipartite response regulators"/>
    <property type="match status" value="1"/>
</dbReference>
<dbReference type="InterPro" id="IPR016032">
    <property type="entry name" value="Sig_transdc_resp-reg_C-effctor"/>
</dbReference>
<dbReference type="Gene3D" id="1.10.10.10">
    <property type="entry name" value="Winged helix-like DNA-binding domain superfamily/Winged helix DNA-binding domain"/>
    <property type="match status" value="1"/>
</dbReference>
<organism evidence="7 8">
    <name type="scientific">Actinophytocola glycyrrhizae</name>
    <dbReference type="NCBI Taxonomy" id="2044873"/>
    <lineage>
        <taxon>Bacteria</taxon>
        <taxon>Bacillati</taxon>
        <taxon>Actinomycetota</taxon>
        <taxon>Actinomycetes</taxon>
        <taxon>Pseudonocardiales</taxon>
        <taxon>Pseudonocardiaceae</taxon>
    </lineage>
</organism>
<dbReference type="Gene3D" id="1.25.40.10">
    <property type="entry name" value="Tetratricopeptide repeat domain"/>
    <property type="match status" value="1"/>
</dbReference>
<feature type="DNA-binding region" description="OmpR/PhoB-type" evidence="5">
    <location>
        <begin position="1"/>
        <end position="92"/>
    </location>
</feature>
<dbReference type="InterPro" id="IPR005158">
    <property type="entry name" value="BTAD"/>
</dbReference>
<keyword evidence="3 5" id="KW-0238">DNA-binding</keyword>
<dbReference type="InterPro" id="IPR001867">
    <property type="entry name" value="OmpR/PhoB-type_DNA-bd"/>
</dbReference>
<dbReference type="RefSeq" id="WP_378059333.1">
    <property type="nucleotide sequence ID" value="NZ_JBHSIS010000017.1"/>
</dbReference>
<dbReference type="CDD" id="cd15831">
    <property type="entry name" value="BTAD"/>
    <property type="match status" value="1"/>
</dbReference>
<feature type="domain" description="OmpR/PhoB-type" evidence="6">
    <location>
        <begin position="1"/>
        <end position="92"/>
    </location>
</feature>
<dbReference type="InterPro" id="IPR011990">
    <property type="entry name" value="TPR-like_helical_dom_sf"/>
</dbReference>
<dbReference type="EMBL" id="JBHSIS010000017">
    <property type="protein sequence ID" value="MFC4857351.1"/>
    <property type="molecule type" value="Genomic_DNA"/>
</dbReference>
<keyword evidence="8" id="KW-1185">Reference proteome</keyword>
<name>A0ABV9SA85_9PSEU</name>
<dbReference type="InterPro" id="IPR036388">
    <property type="entry name" value="WH-like_DNA-bd_sf"/>
</dbReference>
<comment type="similarity">
    <text evidence="1">Belongs to the AfsR/DnrI/RedD regulatory family.</text>
</comment>
<evidence type="ECO:0000256" key="2">
    <source>
        <dbReference type="ARBA" id="ARBA00023015"/>
    </source>
</evidence>
<keyword evidence="4" id="KW-0804">Transcription</keyword>
<dbReference type="PROSITE" id="PS51755">
    <property type="entry name" value="OMPR_PHOB"/>
    <property type="match status" value="1"/>
</dbReference>
<protein>
    <submittedName>
        <fullName evidence="7">BTAD domain-containing putative transcriptional regulator</fullName>
    </submittedName>
</protein>
<dbReference type="SMART" id="SM00862">
    <property type="entry name" value="Trans_reg_C"/>
    <property type="match status" value="1"/>
</dbReference>
<evidence type="ECO:0000313" key="8">
    <source>
        <dbReference type="Proteomes" id="UP001595859"/>
    </source>
</evidence>
<evidence type="ECO:0000256" key="4">
    <source>
        <dbReference type="ARBA" id="ARBA00023163"/>
    </source>
</evidence>
<evidence type="ECO:0000313" key="7">
    <source>
        <dbReference type="EMBL" id="MFC4857351.1"/>
    </source>
</evidence>